<comment type="caution">
    <text evidence="1">The sequence shown here is derived from an EMBL/GenBank/DDBJ whole genome shotgun (WGS) entry which is preliminary data.</text>
</comment>
<dbReference type="Proteomes" id="UP001281147">
    <property type="component" value="Unassembled WGS sequence"/>
</dbReference>
<evidence type="ECO:0000313" key="1">
    <source>
        <dbReference type="EMBL" id="KAK3721303.1"/>
    </source>
</evidence>
<reference evidence="1" key="1">
    <citation type="submission" date="2023-07" db="EMBL/GenBank/DDBJ databases">
        <title>Black Yeasts Isolated from many extreme environments.</title>
        <authorList>
            <person name="Coleine C."/>
            <person name="Stajich J.E."/>
            <person name="Selbmann L."/>
        </authorList>
    </citation>
    <scope>NUCLEOTIDE SEQUENCE</scope>
    <source>
        <strain evidence="1">CCFEE 5714</strain>
    </source>
</reference>
<accession>A0ACC3NRR7</accession>
<dbReference type="EMBL" id="JAUTXU010000018">
    <property type="protein sequence ID" value="KAK3721303.1"/>
    <property type="molecule type" value="Genomic_DNA"/>
</dbReference>
<protein>
    <submittedName>
        <fullName evidence="1">Uncharacterized protein</fullName>
    </submittedName>
</protein>
<organism evidence="1 2">
    <name type="scientific">Vermiconidia calcicola</name>
    <dbReference type="NCBI Taxonomy" id="1690605"/>
    <lineage>
        <taxon>Eukaryota</taxon>
        <taxon>Fungi</taxon>
        <taxon>Dikarya</taxon>
        <taxon>Ascomycota</taxon>
        <taxon>Pezizomycotina</taxon>
        <taxon>Dothideomycetes</taxon>
        <taxon>Dothideomycetidae</taxon>
        <taxon>Mycosphaerellales</taxon>
        <taxon>Extremaceae</taxon>
        <taxon>Vermiconidia</taxon>
    </lineage>
</organism>
<keyword evidence="2" id="KW-1185">Reference proteome</keyword>
<sequence>MSFPAPQRRPSAPISTKHLKCIEDDEAYMKPPCRRLNSAHDTIDMQEVFLTANTPGLMNGGLAGLFWSLIWTSIGQFFVVLSLAEIASMAPTAGGQSHWVSEWAPKRSQRFLSYCTGWTTSIAWQSIVATDCYIIAGIIQALMVVNDPAYSSTRSAGTLLTIVAVMMVSAFNTFAASHLPIAEGIFATCRVFAFVPIVVTLWVIVSPKTPAAEVFVKFRDYTGTWPSTGLSVLVGQTTAIFVSFGSDAVAHLGEEVQEAAIVVPEGMVWSYLLVCRPLNRLSWCTGADSQGSNRAFLSHL</sequence>
<evidence type="ECO:0000313" key="2">
    <source>
        <dbReference type="Proteomes" id="UP001281147"/>
    </source>
</evidence>
<gene>
    <name evidence="1" type="ORF">LTR37_003179</name>
</gene>
<proteinExistence type="predicted"/>
<name>A0ACC3NRR7_9PEZI</name>